<dbReference type="PRINTS" id="PR00786">
    <property type="entry name" value="NEPRILYSIN"/>
</dbReference>
<feature type="domain" description="Peptidase M13 C-terminal" evidence="8">
    <location>
        <begin position="178"/>
        <end position="228"/>
    </location>
</feature>
<dbReference type="Gene3D" id="3.40.390.10">
    <property type="entry name" value="Collagenase (Catalytic Domain)"/>
    <property type="match status" value="1"/>
</dbReference>
<dbReference type="GO" id="GO:0004222">
    <property type="term" value="F:metalloendopeptidase activity"/>
    <property type="evidence" value="ECO:0007669"/>
    <property type="project" value="InterPro"/>
</dbReference>
<evidence type="ECO:0000256" key="5">
    <source>
        <dbReference type="ARBA" id="ARBA00022801"/>
    </source>
</evidence>
<dbReference type="AlphaFoldDB" id="A0AAQ4DXG1"/>
<evidence type="ECO:0000256" key="7">
    <source>
        <dbReference type="ARBA" id="ARBA00023049"/>
    </source>
</evidence>
<dbReference type="PANTHER" id="PTHR11733">
    <property type="entry name" value="ZINC METALLOPROTEASE FAMILY M13 NEPRILYSIN-RELATED"/>
    <property type="match status" value="1"/>
</dbReference>
<dbReference type="InterPro" id="IPR000718">
    <property type="entry name" value="Peptidase_M13"/>
</dbReference>
<evidence type="ECO:0000313" key="11">
    <source>
        <dbReference type="Proteomes" id="UP001321473"/>
    </source>
</evidence>
<keyword evidence="3" id="KW-0645">Protease</keyword>
<keyword evidence="6" id="KW-0862">Zinc</keyword>
<dbReference type="InterPro" id="IPR018497">
    <property type="entry name" value="Peptidase_M13_C"/>
</dbReference>
<comment type="caution">
    <text evidence="10">The sequence shown here is derived from an EMBL/GenBank/DDBJ whole genome shotgun (WGS) entry which is preliminary data.</text>
</comment>
<evidence type="ECO:0000313" key="10">
    <source>
        <dbReference type="EMBL" id="KAK8767151.1"/>
    </source>
</evidence>
<gene>
    <name evidence="10" type="ORF">V5799_006068</name>
</gene>
<evidence type="ECO:0000256" key="4">
    <source>
        <dbReference type="ARBA" id="ARBA00022723"/>
    </source>
</evidence>
<evidence type="ECO:0000256" key="3">
    <source>
        <dbReference type="ARBA" id="ARBA00022670"/>
    </source>
</evidence>
<proteinExistence type="inferred from homology"/>
<keyword evidence="5" id="KW-0378">Hydrolase</keyword>
<feature type="domain" description="Peptidase M13 N-terminal" evidence="9">
    <location>
        <begin position="5"/>
        <end position="115"/>
    </location>
</feature>
<dbReference type="InterPro" id="IPR024079">
    <property type="entry name" value="MetalloPept_cat_dom_sf"/>
</dbReference>
<protein>
    <recommendedName>
        <fullName evidence="12">M13 family peptidase</fullName>
    </recommendedName>
</protein>
<dbReference type="GO" id="GO:0046872">
    <property type="term" value="F:metal ion binding"/>
    <property type="evidence" value="ECO:0007669"/>
    <property type="project" value="UniProtKB-KW"/>
</dbReference>
<organism evidence="10 11">
    <name type="scientific">Amblyomma americanum</name>
    <name type="common">Lone star tick</name>
    <dbReference type="NCBI Taxonomy" id="6943"/>
    <lineage>
        <taxon>Eukaryota</taxon>
        <taxon>Metazoa</taxon>
        <taxon>Ecdysozoa</taxon>
        <taxon>Arthropoda</taxon>
        <taxon>Chelicerata</taxon>
        <taxon>Arachnida</taxon>
        <taxon>Acari</taxon>
        <taxon>Parasitiformes</taxon>
        <taxon>Ixodida</taxon>
        <taxon>Ixodoidea</taxon>
        <taxon>Ixodidae</taxon>
        <taxon>Amblyomminae</taxon>
        <taxon>Amblyomma</taxon>
    </lineage>
</organism>
<reference evidence="10 11" key="1">
    <citation type="journal article" date="2023" name="Arcadia Sci">
        <title>De novo assembly of a long-read Amblyomma americanum tick genome.</title>
        <authorList>
            <person name="Chou S."/>
            <person name="Poskanzer K.E."/>
            <person name="Rollins M."/>
            <person name="Thuy-Boun P.S."/>
        </authorList>
    </citation>
    <scope>NUCLEOTIDE SEQUENCE [LARGE SCALE GENOMIC DNA]</scope>
    <source>
        <strain evidence="10">F_SG_1</strain>
        <tissue evidence="10">Salivary glands</tissue>
    </source>
</reference>
<name>A0AAQ4DXG1_AMBAM</name>
<dbReference type="GO" id="GO:0016485">
    <property type="term" value="P:protein processing"/>
    <property type="evidence" value="ECO:0007669"/>
    <property type="project" value="TreeGrafter"/>
</dbReference>
<dbReference type="EMBL" id="JARKHS020025700">
    <property type="protein sequence ID" value="KAK8767151.1"/>
    <property type="molecule type" value="Genomic_DNA"/>
</dbReference>
<evidence type="ECO:0000256" key="1">
    <source>
        <dbReference type="ARBA" id="ARBA00001947"/>
    </source>
</evidence>
<comment type="similarity">
    <text evidence="2">Belongs to the peptidase M13 family.</text>
</comment>
<sequence length="237" mass="27165">MFNFAGLRVMWNLGDQASAAFRSEVHKLWYEPVTSAPTRKQECIHLVKTEMTDILAYHYAERTHNASVKAEVEDIAKRIKNAFQGMFLNNSWIDSGKKDALLDKLNKTRIRVGYPDGLINASLMEQLYDYVPHISVNTTFVEIWHNVSEGRFRRELKKFRDPYSEHEIWYESVAVADAFYVPIDNKVEVPWGSLQSPLFDYGLPSSINFGATGATIGHEIAHAFDALGEYTQKYVYS</sequence>
<accession>A0AAQ4DXG1</accession>
<evidence type="ECO:0000259" key="8">
    <source>
        <dbReference type="Pfam" id="PF01431"/>
    </source>
</evidence>
<comment type="cofactor">
    <cofactor evidence="1">
        <name>Zn(2+)</name>
        <dbReference type="ChEBI" id="CHEBI:29105"/>
    </cofactor>
</comment>
<dbReference type="Pfam" id="PF01431">
    <property type="entry name" value="Peptidase_M13"/>
    <property type="match status" value="1"/>
</dbReference>
<dbReference type="SUPFAM" id="SSF55486">
    <property type="entry name" value="Metalloproteases ('zincins'), catalytic domain"/>
    <property type="match status" value="1"/>
</dbReference>
<evidence type="ECO:0008006" key="12">
    <source>
        <dbReference type="Google" id="ProtNLM"/>
    </source>
</evidence>
<dbReference type="GO" id="GO:0005886">
    <property type="term" value="C:plasma membrane"/>
    <property type="evidence" value="ECO:0007669"/>
    <property type="project" value="TreeGrafter"/>
</dbReference>
<dbReference type="InterPro" id="IPR008753">
    <property type="entry name" value="Peptidase_M13_N"/>
</dbReference>
<evidence type="ECO:0000256" key="6">
    <source>
        <dbReference type="ARBA" id="ARBA00022833"/>
    </source>
</evidence>
<evidence type="ECO:0000259" key="9">
    <source>
        <dbReference type="Pfam" id="PF05649"/>
    </source>
</evidence>
<dbReference type="PROSITE" id="PS51885">
    <property type="entry name" value="NEPRILYSIN"/>
    <property type="match status" value="1"/>
</dbReference>
<evidence type="ECO:0000256" key="2">
    <source>
        <dbReference type="ARBA" id="ARBA00007357"/>
    </source>
</evidence>
<dbReference type="Pfam" id="PF05649">
    <property type="entry name" value="Peptidase_M13_N"/>
    <property type="match status" value="1"/>
</dbReference>
<keyword evidence="7" id="KW-0482">Metalloprotease</keyword>
<dbReference type="PANTHER" id="PTHR11733:SF237">
    <property type="entry name" value="NEPRILYSIN-LIKE 4"/>
    <property type="match status" value="1"/>
</dbReference>
<keyword evidence="4" id="KW-0479">Metal-binding</keyword>
<dbReference type="Proteomes" id="UP001321473">
    <property type="component" value="Unassembled WGS sequence"/>
</dbReference>
<keyword evidence="11" id="KW-1185">Reference proteome</keyword>